<organism evidence="1 2">
    <name type="scientific">Colletotrichum zoysiae</name>
    <dbReference type="NCBI Taxonomy" id="1216348"/>
    <lineage>
        <taxon>Eukaryota</taxon>
        <taxon>Fungi</taxon>
        <taxon>Dikarya</taxon>
        <taxon>Ascomycota</taxon>
        <taxon>Pezizomycotina</taxon>
        <taxon>Sordariomycetes</taxon>
        <taxon>Hypocreomycetidae</taxon>
        <taxon>Glomerellales</taxon>
        <taxon>Glomerellaceae</taxon>
        <taxon>Colletotrichum</taxon>
        <taxon>Colletotrichum graminicola species complex</taxon>
    </lineage>
</organism>
<proteinExistence type="predicted"/>
<dbReference type="EMBL" id="MU842903">
    <property type="protein sequence ID" value="KAK2027007.1"/>
    <property type="molecule type" value="Genomic_DNA"/>
</dbReference>
<gene>
    <name evidence="1" type="ORF">LX32DRAFT_641342</name>
</gene>
<name>A0AAD9HFH3_9PEZI</name>
<dbReference type="Proteomes" id="UP001232148">
    <property type="component" value="Unassembled WGS sequence"/>
</dbReference>
<comment type="caution">
    <text evidence="1">The sequence shown here is derived from an EMBL/GenBank/DDBJ whole genome shotgun (WGS) entry which is preliminary data.</text>
</comment>
<keyword evidence="2" id="KW-1185">Reference proteome</keyword>
<accession>A0AAD9HFH3</accession>
<reference evidence="1" key="1">
    <citation type="submission" date="2021-06" db="EMBL/GenBank/DDBJ databases">
        <title>Comparative genomics, transcriptomics and evolutionary studies reveal genomic signatures of adaptation to plant cell wall in hemibiotrophic fungi.</title>
        <authorList>
            <consortium name="DOE Joint Genome Institute"/>
            <person name="Baroncelli R."/>
            <person name="Diaz J.F."/>
            <person name="Benocci T."/>
            <person name="Peng M."/>
            <person name="Battaglia E."/>
            <person name="Haridas S."/>
            <person name="Andreopoulos W."/>
            <person name="Labutti K."/>
            <person name="Pangilinan J."/>
            <person name="Floch G.L."/>
            <person name="Makela M.R."/>
            <person name="Henrissat B."/>
            <person name="Grigoriev I.V."/>
            <person name="Crouch J.A."/>
            <person name="De Vries R.P."/>
            <person name="Sukno S.A."/>
            <person name="Thon M.R."/>
        </authorList>
    </citation>
    <scope>NUCLEOTIDE SEQUENCE</scope>
    <source>
        <strain evidence="1">MAFF235873</strain>
    </source>
</reference>
<dbReference type="AlphaFoldDB" id="A0AAD9HFH3"/>
<evidence type="ECO:0000313" key="2">
    <source>
        <dbReference type="Proteomes" id="UP001232148"/>
    </source>
</evidence>
<sequence length="74" mass="8254">MHITGFVPTPVPSAPCPYSFQLQTPTPSRPSIRVYLTRLANQPSLDPSTVPCWYTRLPNFLLPPRHTAPASLPR</sequence>
<protein>
    <submittedName>
        <fullName evidence="1">Uncharacterized protein</fullName>
    </submittedName>
</protein>
<evidence type="ECO:0000313" key="1">
    <source>
        <dbReference type="EMBL" id="KAK2027007.1"/>
    </source>
</evidence>